<dbReference type="InterPro" id="IPR027417">
    <property type="entry name" value="P-loop_NTPase"/>
</dbReference>
<name>A0A370GQS1_9BACI</name>
<evidence type="ECO:0000313" key="2">
    <source>
        <dbReference type="Proteomes" id="UP000255326"/>
    </source>
</evidence>
<dbReference type="SUPFAM" id="SSF52540">
    <property type="entry name" value="P-loop containing nucleoside triphosphate hydrolases"/>
    <property type="match status" value="1"/>
</dbReference>
<comment type="caution">
    <text evidence="1">The sequence shown here is derived from an EMBL/GenBank/DDBJ whole genome shotgun (WGS) entry which is preliminary data.</text>
</comment>
<organism evidence="1 2">
    <name type="scientific">Falsibacillus pallidus</name>
    <dbReference type="NCBI Taxonomy" id="493781"/>
    <lineage>
        <taxon>Bacteria</taxon>
        <taxon>Bacillati</taxon>
        <taxon>Bacillota</taxon>
        <taxon>Bacilli</taxon>
        <taxon>Bacillales</taxon>
        <taxon>Bacillaceae</taxon>
        <taxon>Falsibacillus</taxon>
    </lineage>
</organism>
<dbReference type="Pfam" id="PF13671">
    <property type="entry name" value="AAA_33"/>
    <property type="match status" value="1"/>
</dbReference>
<dbReference type="Gene3D" id="3.40.50.300">
    <property type="entry name" value="P-loop containing nucleotide triphosphate hydrolases"/>
    <property type="match status" value="1"/>
</dbReference>
<reference evidence="1 2" key="1">
    <citation type="submission" date="2018-07" db="EMBL/GenBank/DDBJ databases">
        <title>Genomic Encyclopedia of Type Strains, Phase IV (KMG-IV): sequencing the most valuable type-strain genomes for metagenomic binning, comparative biology and taxonomic classification.</title>
        <authorList>
            <person name="Goeker M."/>
        </authorList>
    </citation>
    <scope>NUCLEOTIDE SEQUENCE [LARGE SCALE GENOMIC DNA]</scope>
    <source>
        <strain evidence="1 2">DSM 25281</strain>
    </source>
</reference>
<dbReference type="EMBL" id="QQAY01000002">
    <property type="protein sequence ID" value="RDI45596.1"/>
    <property type="molecule type" value="Genomic_DNA"/>
</dbReference>
<dbReference type="Proteomes" id="UP000255326">
    <property type="component" value="Unassembled WGS sequence"/>
</dbReference>
<keyword evidence="2" id="KW-1185">Reference proteome</keyword>
<protein>
    <submittedName>
        <fullName evidence="1">AAA domain-containing protein</fullName>
    </submittedName>
</protein>
<dbReference type="AlphaFoldDB" id="A0A370GQS1"/>
<dbReference type="RefSeq" id="WP_245948368.1">
    <property type="nucleotide sequence ID" value="NZ_QQAY01000002.1"/>
</dbReference>
<sequence>MKKRLVIITVGKTHSGKTTFAKELEKKLANGVVIDQDNHAQFIQTHYQSLVPNQGANTLKHAVSRLIVDYAKEHSECDFIICNSNLSRTDREYLLNELFDRQKFVRILVHFDLPVEVLNERVASTKRSTNIFRDDSISFEQLLQSQREEVPVEGEAEYLFTINNCEEVNRVMEEILAVANERVEVDSYENH</sequence>
<gene>
    <name evidence="1" type="ORF">DFR59_102225</name>
</gene>
<proteinExistence type="predicted"/>
<accession>A0A370GQS1</accession>
<evidence type="ECO:0000313" key="1">
    <source>
        <dbReference type="EMBL" id="RDI45596.1"/>
    </source>
</evidence>